<accession>A0AAD5RES7</accession>
<dbReference type="EMBL" id="JAHQIW010007481">
    <property type="protein sequence ID" value="KAJ1374718.1"/>
    <property type="molecule type" value="Genomic_DNA"/>
</dbReference>
<reference evidence="1" key="1">
    <citation type="submission" date="2021-06" db="EMBL/GenBank/DDBJ databases">
        <title>Parelaphostrongylus tenuis whole genome reference sequence.</title>
        <authorList>
            <person name="Garwood T.J."/>
            <person name="Larsen P.A."/>
            <person name="Fountain-Jones N.M."/>
            <person name="Garbe J.R."/>
            <person name="Macchietto M.G."/>
            <person name="Kania S.A."/>
            <person name="Gerhold R.W."/>
            <person name="Richards J.E."/>
            <person name="Wolf T.M."/>
        </authorList>
    </citation>
    <scope>NUCLEOTIDE SEQUENCE</scope>
    <source>
        <strain evidence="1">MNPRO001-30</strain>
        <tissue evidence="1">Meninges</tissue>
    </source>
</reference>
<comment type="caution">
    <text evidence="1">The sequence shown here is derived from an EMBL/GenBank/DDBJ whole genome shotgun (WGS) entry which is preliminary data.</text>
</comment>
<organism evidence="1 2">
    <name type="scientific">Parelaphostrongylus tenuis</name>
    <name type="common">Meningeal worm</name>
    <dbReference type="NCBI Taxonomy" id="148309"/>
    <lineage>
        <taxon>Eukaryota</taxon>
        <taxon>Metazoa</taxon>
        <taxon>Ecdysozoa</taxon>
        <taxon>Nematoda</taxon>
        <taxon>Chromadorea</taxon>
        <taxon>Rhabditida</taxon>
        <taxon>Rhabditina</taxon>
        <taxon>Rhabditomorpha</taxon>
        <taxon>Strongyloidea</taxon>
        <taxon>Metastrongylidae</taxon>
        <taxon>Parelaphostrongylus</taxon>
    </lineage>
</organism>
<sequence>MQATMLSTEKLAALNPTRNRLEKLHVLLDTGGELSFIDEKVAQELHQPVIDEVKLCLSTFGPNKVQKQLARKVSFDLWDVEGNQLSLSLLTHSIMTK</sequence>
<dbReference type="AlphaFoldDB" id="A0AAD5RES7"/>
<name>A0AAD5RES7_PARTN</name>
<dbReference type="Proteomes" id="UP001196413">
    <property type="component" value="Unassembled WGS sequence"/>
</dbReference>
<evidence type="ECO:0000313" key="1">
    <source>
        <dbReference type="EMBL" id="KAJ1374718.1"/>
    </source>
</evidence>
<protein>
    <recommendedName>
        <fullName evidence="3">Peptidase A2 domain-containing protein</fullName>
    </recommendedName>
</protein>
<proteinExistence type="predicted"/>
<evidence type="ECO:0008006" key="3">
    <source>
        <dbReference type="Google" id="ProtNLM"/>
    </source>
</evidence>
<gene>
    <name evidence="1" type="ORF">KIN20_037469</name>
</gene>
<keyword evidence="2" id="KW-1185">Reference proteome</keyword>
<evidence type="ECO:0000313" key="2">
    <source>
        <dbReference type="Proteomes" id="UP001196413"/>
    </source>
</evidence>